<gene>
    <name evidence="2" type="ORF">GCM10007100_10680</name>
</gene>
<dbReference type="AlphaFoldDB" id="A0A918THF0"/>
<dbReference type="SUPFAM" id="SSF54427">
    <property type="entry name" value="NTF2-like"/>
    <property type="match status" value="1"/>
</dbReference>
<reference evidence="2" key="1">
    <citation type="journal article" date="2014" name="Int. J. Syst. Evol. Microbiol.">
        <title>Complete genome sequence of Corynebacterium casei LMG S-19264T (=DSM 44701T), isolated from a smear-ripened cheese.</title>
        <authorList>
            <consortium name="US DOE Joint Genome Institute (JGI-PGF)"/>
            <person name="Walter F."/>
            <person name="Albersmeier A."/>
            <person name="Kalinowski J."/>
            <person name="Ruckert C."/>
        </authorList>
    </citation>
    <scope>NUCLEOTIDE SEQUENCE</scope>
    <source>
        <strain evidence="2">KCTC 12988</strain>
    </source>
</reference>
<dbReference type="EMBL" id="BMXI01000003">
    <property type="protein sequence ID" value="GHC46857.1"/>
    <property type="molecule type" value="Genomic_DNA"/>
</dbReference>
<evidence type="ECO:0000313" key="2">
    <source>
        <dbReference type="EMBL" id="GHC46857.1"/>
    </source>
</evidence>
<feature type="domain" description="SnoaL-like" evidence="1">
    <location>
        <begin position="14"/>
        <end position="110"/>
    </location>
</feature>
<accession>A0A918THF0</accession>
<dbReference type="Proteomes" id="UP000644507">
    <property type="component" value="Unassembled WGS sequence"/>
</dbReference>
<sequence length="117" mass="13611">MNDEAKSEIALLAEKQLTAYNNHDLDAFVACYHQEVMVLDTDGKVTTKGLEAFRKNYEEMFAKGNFGATVETRIQFKDHCVDLEHWHRFRDGEEKRGTVLVRYRLRDGLIGTVQFLR</sequence>
<evidence type="ECO:0000259" key="1">
    <source>
        <dbReference type="Pfam" id="PF12680"/>
    </source>
</evidence>
<evidence type="ECO:0000313" key="3">
    <source>
        <dbReference type="Proteomes" id="UP000644507"/>
    </source>
</evidence>
<name>A0A918THF0_9BACT</name>
<keyword evidence="3" id="KW-1185">Reference proteome</keyword>
<organism evidence="2 3">
    <name type="scientific">Roseibacillus persicicus</name>
    <dbReference type="NCBI Taxonomy" id="454148"/>
    <lineage>
        <taxon>Bacteria</taxon>
        <taxon>Pseudomonadati</taxon>
        <taxon>Verrucomicrobiota</taxon>
        <taxon>Verrucomicrobiia</taxon>
        <taxon>Verrucomicrobiales</taxon>
        <taxon>Verrucomicrobiaceae</taxon>
        <taxon>Roseibacillus</taxon>
    </lineage>
</organism>
<dbReference type="RefSeq" id="WP_189568039.1">
    <property type="nucleotide sequence ID" value="NZ_BMXI01000003.1"/>
</dbReference>
<dbReference type="InterPro" id="IPR037401">
    <property type="entry name" value="SnoaL-like"/>
</dbReference>
<dbReference type="Gene3D" id="3.10.450.50">
    <property type="match status" value="1"/>
</dbReference>
<comment type="caution">
    <text evidence="2">The sequence shown here is derived from an EMBL/GenBank/DDBJ whole genome shotgun (WGS) entry which is preliminary data.</text>
</comment>
<dbReference type="InterPro" id="IPR032710">
    <property type="entry name" value="NTF2-like_dom_sf"/>
</dbReference>
<reference evidence="2" key="2">
    <citation type="submission" date="2020-09" db="EMBL/GenBank/DDBJ databases">
        <authorList>
            <person name="Sun Q."/>
            <person name="Kim S."/>
        </authorList>
    </citation>
    <scope>NUCLEOTIDE SEQUENCE</scope>
    <source>
        <strain evidence="2">KCTC 12988</strain>
    </source>
</reference>
<proteinExistence type="predicted"/>
<dbReference type="Pfam" id="PF12680">
    <property type="entry name" value="SnoaL_2"/>
    <property type="match status" value="1"/>
</dbReference>
<protein>
    <recommendedName>
        <fullName evidence="1">SnoaL-like domain-containing protein</fullName>
    </recommendedName>
</protein>